<dbReference type="GeneTree" id="ENSGT00440000039859"/>
<dbReference type="AlphaFoldDB" id="A0A452G4A2"/>
<protein>
    <recommendedName>
        <fullName evidence="6">C-type lectin domain-containing protein</fullName>
    </recommendedName>
</protein>
<keyword evidence="3" id="KW-1015">Disulfide bond</keyword>
<dbReference type="OMA" id="FCWTDGS"/>
<proteinExistence type="predicted"/>
<name>A0A452G4A2_CAPHI</name>
<dbReference type="InterPro" id="IPR018378">
    <property type="entry name" value="C-type_lectin_CS"/>
</dbReference>
<dbReference type="SUPFAM" id="SSF56436">
    <property type="entry name" value="C-type lectin-like"/>
    <property type="match status" value="1"/>
</dbReference>
<dbReference type="InterPro" id="IPR001304">
    <property type="entry name" value="C-type_lectin-like"/>
</dbReference>
<dbReference type="Proteomes" id="UP000291000">
    <property type="component" value="Chromosome 15"/>
</dbReference>
<dbReference type="PRINTS" id="PR00770">
    <property type="entry name" value="EMAJORBASICP"/>
</dbReference>
<feature type="signal peptide" evidence="5">
    <location>
        <begin position="1"/>
        <end position="17"/>
    </location>
</feature>
<dbReference type="InterPro" id="IPR016187">
    <property type="entry name" value="CTDL_fold"/>
</dbReference>
<dbReference type="GO" id="GO:0006955">
    <property type="term" value="P:immune response"/>
    <property type="evidence" value="ECO:0007669"/>
    <property type="project" value="InterPro"/>
</dbReference>
<keyword evidence="1 5" id="KW-0732">Signal</keyword>
<dbReference type="Pfam" id="PF00059">
    <property type="entry name" value="Lectin_C"/>
    <property type="match status" value="1"/>
</dbReference>
<evidence type="ECO:0000256" key="4">
    <source>
        <dbReference type="SAM" id="MobiDB-lite"/>
    </source>
</evidence>
<dbReference type="GO" id="GO:0030246">
    <property type="term" value="F:carbohydrate binding"/>
    <property type="evidence" value="ECO:0007669"/>
    <property type="project" value="UniProtKB-KW"/>
</dbReference>
<evidence type="ECO:0000313" key="7">
    <source>
        <dbReference type="Ensembl" id="ENSCHIP00000031388.1"/>
    </source>
</evidence>
<reference evidence="7 8" key="1">
    <citation type="submission" date="2016-04" db="EMBL/GenBank/DDBJ databases">
        <title>Polished mammalian reference genomes with single-molecule sequencing and chromosome conformation capture applied to the Capra hircus genome.</title>
        <authorList>
            <person name="Bickhart D.M."/>
            <person name="Koren S."/>
            <person name="Rosen B."/>
            <person name="Hastie A."/>
            <person name="Liachko I."/>
            <person name="Sullivan S.T."/>
            <person name="Burton J."/>
            <person name="Sayre B.L."/>
            <person name="Huson H.J."/>
            <person name="Lee J."/>
            <person name="Lam E."/>
            <person name="Kelley C.M."/>
            <person name="Hutchison J.L."/>
            <person name="Zhou Y."/>
            <person name="Sun J."/>
            <person name="Crisa A."/>
            <person name="Schwartz J.C."/>
            <person name="Hammond J.A."/>
            <person name="Schroeder S.G."/>
            <person name="Liu G.E."/>
            <person name="Dunham M."/>
            <person name="Shendure J."/>
            <person name="Sonstegard T.S."/>
            <person name="Phillippy A.M."/>
            <person name="Van Tassell C.P."/>
            <person name="Smith T.P."/>
        </authorList>
    </citation>
    <scope>NUCLEOTIDE SEQUENCE [LARGE SCALE GENOMIC DNA]</scope>
</reference>
<organism evidence="7 8">
    <name type="scientific">Capra hircus</name>
    <name type="common">Goat</name>
    <dbReference type="NCBI Taxonomy" id="9925"/>
    <lineage>
        <taxon>Eukaryota</taxon>
        <taxon>Metazoa</taxon>
        <taxon>Chordata</taxon>
        <taxon>Craniata</taxon>
        <taxon>Vertebrata</taxon>
        <taxon>Euteleostomi</taxon>
        <taxon>Mammalia</taxon>
        <taxon>Eutheria</taxon>
        <taxon>Laurasiatheria</taxon>
        <taxon>Artiodactyla</taxon>
        <taxon>Ruminantia</taxon>
        <taxon>Pecora</taxon>
        <taxon>Bovidae</taxon>
        <taxon>Caprinae</taxon>
        <taxon>Capra</taxon>
    </lineage>
</organism>
<dbReference type="InterPro" id="IPR002352">
    <property type="entry name" value="Eosinophil_major_basic"/>
</dbReference>
<keyword evidence="2" id="KW-0430">Lectin</keyword>
<dbReference type="EMBL" id="LWLT01000015">
    <property type="status" value="NOT_ANNOTATED_CDS"/>
    <property type="molecule type" value="Genomic_DNA"/>
</dbReference>
<dbReference type="Bgee" id="ENSCHIG00000025766">
    <property type="expression patterns" value="Expressed in spleen and 5 other cell types or tissues"/>
</dbReference>
<feature type="chain" id="PRO_5019344245" description="C-type lectin domain-containing protein" evidence="5">
    <location>
        <begin position="18"/>
        <end position="213"/>
    </location>
</feature>
<gene>
    <name evidence="7" type="primary">LOC102180520</name>
</gene>
<dbReference type="PANTHER" id="PTHR22803">
    <property type="entry name" value="MANNOSE, PHOSPHOLIPASE, LECTIN RECEPTOR RELATED"/>
    <property type="match status" value="1"/>
</dbReference>
<dbReference type="SMART" id="SM00034">
    <property type="entry name" value="CLECT"/>
    <property type="match status" value="1"/>
</dbReference>
<evidence type="ECO:0000313" key="8">
    <source>
        <dbReference type="Proteomes" id="UP000291000"/>
    </source>
</evidence>
<evidence type="ECO:0000256" key="5">
    <source>
        <dbReference type="SAM" id="SignalP"/>
    </source>
</evidence>
<dbReference type="CDD" id="cd03598">
    <property type="entry name" value="CLECT_EMBP_like"/>
    <property type="match status" value="1"/>
</dbReference>
<feature type="domain" description="C-type lectin" evidence="6">
    <location>
        <begin position="104"/>
        <end position="212"/>
    </location>
</feature>
<feature type="compositionally biased region" description="Acidic residues" evidence="4">
    <location>
        <begin position="57"/>
        <end position="81"/>
    </location>
</feature>
<feature type="region of interest" description="Disordered" evidence="4">
    <location>
        <begin position="25"/>
        <end position="81"/>
    </location>
</feature>
<accession>A0A452G4A2</accession>
<dbReference type="Gene3D" id="3.10.100.10">
    <property type="entry name" value="Mannose-Binding Protein A, subunit A"/>
    <property type="match status" value="1"/>
</dbReference>
<evidence type="ECO:0000256" key="2">
    <source>
        <dbReference type="ARBA" id="ARBA00022734"/>
    </source>
</evidence>
<evidence type="ECO:0000256" key="1">
    <source>
        <dbReference type="ARBA" id="ARBA00022729"/>
    </source>
</evidence>
<reference evidence="7" key="3">
    <citation type="submission" date="2025-09" db="UniProtKB">
        <authorList>
            <consortium name="Ensembl"/>
        </authorList>
    </citation>
    <scope>IDENTIFICATION</scope>
</reference>
<dbReference type="PROSITE" id="PS00615">
    <property type="entry name" value="C_TYPE_LECTIN_1"/>
    <property type="match status" value="1"/>
</dbReference>
<sequence>MKGCLLLPLLLLGTVSALYLEKDAPHLGDPETQADLSQDLEGSGGQEGELALSGEVPELEGEEAEDTHDDEGADPDDLDEDVQCPREEETVQLPGSPECKSCRYRIVRTPKRFKKAQRVCRRCYRGTLASIHSLSVNCLIHRLSVTTNQAQVWIGGQLRCGRFIWTDGSCWNFTYWAAGQPTCGRGCCVALCTRGGRWRRAPCKRRLPFICSY</sequence>
<dbReference type="PROSITE" id="PS50041">
    <property type="entry name" value="C_TYPE_LECTIN_2"/>
    <property type="match status" value="1"/>
</dbReference>
<keyword evidence="8" id="KW-1185">Reference proteome</keyword>
<reference evidence="7" key="2">
    <citation type="submission" date="2025-08" db="UniProtKB">
        <authorList>
            <consortium name="Ensembl"/>
        </authorList>
    </citation>
    <scope>IDENTIFICATION</scope>
</reference>
<evidence type="ECO:0000259" key="6">
    <source>
        <dbReference type="PROSITE" id="PS50041"/>
    </source>
</evidence>
<dbReference type="InterPro" id="IPR050111">
    <property type="entry name" value="C-type_lectin/snaclec_domain"/>
</dbReference>
<dbReference type="InterPro" id="IPR033816">
    <property type="entry name" value="EMBP_CTLD"/>
</dbReference>
<dbReference type="InterPro" id="IPR016186">
    <property type="entry name" value="C-type_lectin-like/link_sf"/>
</dbReference>
<dbReference type="Ensembl" id="ENSCHIT00000039261.1">
    <property type="protein sequence ID" value="ENSCHIP00000031388.1"/>
    <property type="gene ID" value="ENSCHIG00000025766.1"/>
</dbReference>
<evidence type="ECO:0000256" key="3">
    <source>
        <dbReference type="ARBA" id="ARBA00023157"/>
    </source>
</evidence>